<dbReference type="CDD" id="cd01166">
    <property type="entry name" value="KdgK"/>
    <property type="match status" value="1"/>
</dbReference>
<dbReference type="GO" id="GO:0006796">
    <property type="term" value="P:phosphate-containing compound metabolic process"/>
    <property type="evidence" value="ECO:0007669"/>
    <property type="project" value="UniProtKB-ARBA"/>
</dbReference>
<dbReference type="PANTHER" id="PTHR10584">
    <property type="entry name" value="SUGAR KINASE"/>
    <property type="match status" value="1"/>
</dbReference>
<evidence type="ECO:0000313" key="6">
    <source>
        <dbReference type="EMBL" id="HJC64066.1"/>
    </source>
</evidence>
<dbReference type="Gene3D" id="3.40.1190.20">
    <property type="match status" value="1"/>
</dbReference>
<evidence type="ECO:0000256" key="3">
    <source>
        <dbReference type="ARBA" id="ARBA00022777"/>
    </source>
</evidence>
<dbReference type="Proteomes" id="UP000823886">
    <property type="component" value="Unassembled WGS sequence"/>
</dbReference>
<reference evidence="6" key="2">
    <citation type="submission" date="2021-04" db="EMBL/GenBank/DDBJ databases">
        <authorList>
            <person name="Gilroy R."/>
        </authorList>
    </citation>
    <scope>NUCLEOTIDE SEQUENCE</scope>
    <source>
        <strain evidence="6">ChiBcec2-3848</strain>
    </source>
</reference>
<feature type="domain" description="Carbohydrate kinase PfkB" evidence="5">
    <location>
        <begin position="10"/>
        <end position="304"/>
    </location>
</feature>
<gene>
    <name evidence="6" type="ORF">H9753_10695</name>
</gene>
<organism evidence="6 7">
    <name type="scientific">Candidatus Blautia merdavium</name>
    <dbReference type="NCBI Taxonomy" id="2838494"/>
    <lineage>
        <taxon>Bacteria</taxon>
        <taxon>Bacillati</taxon>
        <taxon>Bacillota</taxon>
        <taxon>Clostridia</taxon>
        <taxon>Lachnospirales</taxon>
        <taxon>Lachnospiraceae</taxon>
        <taxon>Blautia</taxon>
    </lineage>
</organism>
<keyword evidence="3 4" id="KW-0418">Kinase</keyword>
<dbReference type="Pfam" id="PF00294">
    <property type="entry name" value="PfkB"/>
    <property type="match status" value="1"/>
</dbReference>
<evidence type="ECO:0000256" key="4">
    <source>
        <dbReference type="RuleBase" id="RU003704"/>
    </source>
</evidence>
<protein>
    <submittedName>
        <fullName evidence="6">Carbohydrate kinase family protein</fullName>
    </submittedName>
</protein>
<dbReference type="PRINTS" id="PR00990">
    <property type="entry name" value="RIBOKINASE"/>
</dbReference>
<dbReference type="GO" id="GO:0016301">
    <property type="term" value="F:kinase activity"/>
    <property type="evidence" value="ECO:0007669"/>
    <property type="project" value="UniProtKB-KW"/>
</dbReference>
<dbReference type="PANTHER" id="PTHR10584:SF166">
    <property type="entry name" value="RIBOKINASE"/>
    <property type="match status" value="1"/>
</dbReference>
<proteinExistence type="inferred from homology"/>
<dbReference type="AlphaFoldDB" id="A0A9D2PP60"/>
<dbReference type="InterPro" id="IPR011611">
    <property type="entry name" value="PfkB_dom"/>
</dbReference>
<dbReference type="InterPro" id="IPR002139">
    <property type="entry name" value="Ribo/fructo_kinase"/>
</dbReference>
<reference evidence="6" key="1">
    <citation type="journal article" date="2021" name="PeerJ">
        <title>Extensive microbial diversity within the chicken gut microbiome revealed by metagenomics and culture.</title>
        <authorList>
            <person name="Gilroy R."/>
            <person name="Ravi A."/>
            <person name="Getino M."/>
            <person name="Pursley I."/>
            <person name="Horton D.L."/>
            <person name="Alikhan N.F."/>
            <person name="Baker D."/>
            <person name="Gharbi K."/>
            <person name="Hall N."/>
            <person name="Watson M."/>
            <person name="Adriaenssens E.M."/>
            <person name="Foster-Nyarko E."/>
            <person name="Jarju S."/>
            <person name="Secka A."/>
            <person name="Antonio M."/>
            <person name="Oren A."/>
            <person name="Chaudhuri R.R."/>
            <person name="La Ragione R."/>
            <person name="Hildebrand F."/>
            <person name="Pallen M.J."/>
        </authorList>
    </citation>
    <scope>NUCLEOTIDE SEQUENCE</scope>
    <source>
        <strain evidence="6">ChiBcec2-3848</strain>
    </source>
</reference>
<comment type="caution">
    <text evidence="6">The sequence shown here is derived from an EMBL/GenBank/DDBJ whole genome shotgun (WGS) entry which is preliminary data.</text>
</comment>
<dbReference type="PROSITE" id="PS00583">
    <property type="entry name" value="PFKB_KINASES_1"/>
    <property type="match status" value="1"/>
</dbReference>
<evidence type="ECO:0000256" key="1">
    <source>
        <dbReference type="ARBA" id="ARBA00010688"/>
    </source>
</evidence>
<dbReference type="InterPro" id="IPR029056">
    <property type="entry name" value="Ribokinase-like"/>
</dbReference>
<name>A0A9D2PP60_9FIRM</name>
<accession>A0A9D2PP60</accession>
<dbReference type="InterPro" id="IPR002173">
    <property type="entry name" value="Carboh/pur_kinase_PfkB_CS"/>
</dbReference>
<evidence type="ECO:0000313" key="7">
    <source>
        <dbReference type="Proteomes" id="UP000823886"/>
    </source>
</evidence>
<dbReference type="GO" id="GO:0005829">
    <property type="term" value="C:cytosol"/>
    <property type="evidence" value="ECO:0007669"/>
    <property type="project" value="TreeGrafter"/>
</dbReference>
<keyword evidence="2 4" id="KW-0808">Transferase</keyword>
<sequence>MYKGEKNMGKIVVMGAAILDVLVHPAPPEVFLTGSSPVSTIRISTGGDALNEAVRLAQLGIHPQLCTLLGKDDAGELIKARCQKLGIGLELAEETGEIPTSVNVVLVQENGERNFLTNPAATLRQLKMEHLPAKLPKDTQILSFASMFVSPWLKNQELSEIFSRAKKQGVMVCADMTKCKNRERAQDMRETLANVDYLFANEEEAACLTGKGSYEEAAEELLNCGAGCVILKLGRRGCYAVAQKECFHVPAFRVPCVDTTGAGDSFAAGFLYGLMKGESLRRCAIMGNACGALAVKQIGTEPDTPLREELDRLLAAVPDTKEEGKGKQNNGEKAI</sequence>
<dbReference type="PROSITE" id="PS00584">
    <property type="entry name" value="PFKB_KINASES_2"/>
    <property type="match status" value="1"/>
</dbReference>
<evidence type="ECO:0000259" key="5">
    <source>
        <dbReference type="Pfam" id="PF00294"/>
    </source>
</evidence>
<dbReference type="SUPFAM" id="SSF53613">
    <property type="entry name" value="Ribokinase-like"/>
    <property type="match status" value="1"/>
</dbReference>
<comment type="similarity">
    <text evidence="1 4">Belongs to the carbohydrate kinase PfkB family.</text>
</comment>
<evidence type="ECO:0000256" key="2">
    <source>
        <dbReference type="ARBA" id="ARBA00022679"/>
    </source>
</evidence>
<dbReference type="EMBL" id="DWVZ01000144">
    <property type="protein sequence ID" value="HJC64066.1"/>
    <property type="molecule type" value="Genomic_DNA"/>
</dbReference>